<dbReference type="AlphaFoldDB" id="A0A1W0CFH7"/>
<dbReference type="EMBL" id="MUKV01000038">
    <property type="protein sequence ID" value="OQS33507.1"/>
    <property type="molecule type" value="Genomic_DNA"/>
</dbReference>
<organism evidence="1 2">
    <name type="scientific">Chromobacterium haemolyticum</name>
    <dbReference type="NCBI Taxonomy" id="394935"/>
    <lineage>
        <taxon>Bacteria</taxon>
        <taxon>Pseudomonadati</taxon>
        <taxon>Pseudomonadota</taxon>
        <taxon>Betaproteobacteria</taxon>
        <taxon>Neisseriales</taxon>
        <taxon>Chromobacteriaceae</taxon>
        <taxon>Chromobacterium</taxon>
    </lineage>
</organism>
<evidence type="ECO:0000313" key="2">
    <source>
        <dbReference type="Proteomes" id="UP000192721"/>
    </source>
</evidence>
<dbReference type="Proteomes" id="UP000192721">
    <property type="component" value="Unassembled WGS sequence"/>
</dbReference>
<evidence type="ECO:0000313" key="1">
    <source>
        <dbReference type="EMBL" id="OQS33507.1"/>
    </source>
</evidence>
<comment type="caution">
    <text evidence="1">The sequence shown here is derived from an EMBL/GenBank/DDBJ whole genome shotgun (WGS) entry which is preliminary data.</text>
</comment>
<accession>A0A1W0CFH7</accession>
<name>A0A1W0CFH7_9NEIS</name>
<proteinExistence type="predicted"/>
<protein>
    <submittedName>
        <fullName evidence="1">Uncharacterized protein</fullName>
    </submittedName>
</protein>
<dbReference type="RefSeq" id="WP_081556708.1">
    <property type="nucleotide sequence ID" value="NZ_MUKV01000038.1"/>
</dbReference>
<gene>
    <name evidence="1" type="ORF">B0T45_20190</name>
</gene>
<sequence>MTPLFSLLPLAKPPPGNGQDQLRLRSQTLDACALALNGFSLLRSTLAVLQAKSIPGSHQYVLTRLSIEVLDDYAARLRQLSSTAQDERQGAASLPFQTSVGGGARANATAVASVRGLKRSI</sequence>
<reference evidence="1 2" key="1">
    <citation type="submission" date="2017-02" db="EMBL/GenBank/DDBJ databases">
        <title>Chromobacterium haemolyticum H5244.</title>
        <authorList>
            <person name="Gulvik C.A."/>
        </authorList>
    </citation>
    <scope>NUCLEOTIDE SEQUENCE [LARGE SCALE GENOMIC DNA]</scope>
    <source>
        <strain evidence="1 2">H5244</strain>
    </source>
</reference>